<accession>A0ABP6A1I3</accession>
<organism evidence="2 3">
    <name type="scientific">Streptomyces gobitricini</name>
    <dbReference type="NCBI Taxonomy" id="68211"/>
    <lineage>
        <taxon>Bacteria</taxon>
        <taxon>Bacillati</taxon>
        <taxon>Actinomycetota</taxon>
        <taxon>Actinomycetes</taxon>
        <taxon>Kitasatosporales</taxon>
        <taxon>Streptomycetaceae</taxon>
        <taxon>Streptomyces</taxon>
    </lineage>
</organism>
<dbReference type="EMBL" id="BAAASR010000027">
    <property type="protein sequence ID" value="GAA2509002.1"/>
    <property type="molecule type" value="Genomic_DNA"/>
</dbReference>
<evidence type="ECO:0000256" key="1">
    <source>
        <dbReference type="SAM" id="MobiDB-lite"/>
    </source>
</evidence>
<keyword evidence="3" id="KW-1185">Reference proteome</keyword>
<proteinExistence type="predicted"/>
<evidence type="ECO:0000313" key="3">
    <source>
        <dbReference type="Proteomes" id="UP001499942"/>
    </source>
</evidence>
<feature type="region of interest" description="Disordered" evidence="1">
    <location>
        <begin position="29"/>
        <end position="52"/>
    </location>
</feature>
<dbReference type="Proteomes" id="UP001499942">
    <property type="component" value="Unassembled WGS sequence"/>
</dbReference>
<evidence type="ECO:0000313" key="2">
    <source>
        <dbReference type="EMBL" id="GAA2509002.1"/>
    </source>
</evidence>
<protein>
    <submittedName>
        <fullName evidence="2">Uncharacterized protein</fullName>
    </submittedName>
</protein>
<comment type="caution">
    <text evidence="2">The sequence shown here is derived from an EMBL/GenBank/DDBJ whole genome shotgun (WGS) entry which is preliminary data.</text>
</comment>
<name>A0ABP6A1I3_9ACTN</name>
<reference evidence="3" key="1">
    <citation type="journal article" date="2019" name="Int. J. Syst. Evol. Microbiol.">
        <title>The Global Catalogue of Microorganisms (GCM) 10K type strain sequencing project: providing services to taxonomists for standard genome sequencing and annotation.</title>
        <authorList>
            <consortium name="The Broad Institute Genomics Platform"/>
            <consortium name="The Broad Institute Genome Sequencing Center for Infectious Disease"/>
            <person name="Wu L."/>
            <person name="Ma J."/>
        </authorList>
    </citation>
    <scope>NUCLEOTIDE SEQUENCE [LARGE SCALE GENOMIC DNA]</scope>
    <source>
        <strain evidence="3">JCM 5062</strain>
    </source>
</reference>
<gene>
    <name evidence="2" type="ORF">GCM10010393_47290</name>
</gene>
<sequence length="87" mass="8907">MRRSSPNSALSCTSTKDSVVGWAGLVSVPPSGGGASVTTETPRDAGALGMDKNLTVGGRNSLVLSPVNGTEATATRFTWALFLSRSH</sequence>